<dbReference type="GO" id="GO:0008270">
    <property type="term" value="F:zinc ion binding"/>
    <property type="evidence" value="ECO:0007669"/>
    <property type="project" value="UniProtKB-KW"/>
</dbReference>
<dbReference type="PROSITE" id="PS50157">
    <property type="entry name" value="ZINC_FINGER_C2H2_2"/>
    <property type="match status" value="3"/>
</dbReference>
<gene>
    <name evidence="11" type="ORF">G0U57_020610</name>
</gene>
<dbReference type="AlphaFoldDB" id="A0A8T1S486"/>
<dbReference type="SUPFAM" id="SSF109640">
    <property type="entry name" value="KRAB domain (Kruppel-associated box)"/>
    <property type="match status" value="1"/>
</dbReference>
<dbReference type="InterPro" id="IPR013087">
    <property type="entry name" value="Znf_C2H2_type"/>
</dbReference>
<evidence type="ECO:0000313" key="11">
    <source>
        <dbReference type="EMBL" id="KAG6923394.1"/>
    </source>
</evidence>
<evidence type="ECO:0000256" key="6">
    <source>
        <dbReference type="PROSITE-ProRule" id="PRU00042"/>
    </source>
</evidence>
<name>A0A8T1S486_CHESE</name>
<sequence length="370" mass="42407">MVYCSALNCQNATSGVYKNSTVTFYGFPLHNKPLLKQWIHNMGREMGTPSKHQRLCSKHFEDSSFEIDPLKIRKNRRLLKEAVPKKFILGEDGNWLVGTPQSFCGGISNKTRKRIRNPEHLKVPGTFDNVAAPEGKNLEEWQKELYKKVIKDNYESLISLGKVSKHDMQSREELRVKAQQGLEEREMFMNPSIVDDGIVIKTEVQDNEEAPENMELHGSFSGRSEDLVFQTPDKGITCESHWSTETELRNLTGSRMGNSTLGKGDSNKLKGILFYQETPTGERLYLCTECKKTFKLKIGLLKHKRIHAKKSQVSSYICTDCGKSFGRHADLIRHQRTHTGERPYKCTECEKSFTEKPRLTNHLRTHNICL</sequence>
<evidence type="ECO:0000256" key="5">
    <source>
        <dbReference type="ARBA" id="ARBA00023125"/>
    </source>
</evidence>
<dbReference type="Gene3D" id="6.20.210.20">
    <property type="entry name" value="THAP domain"/>
    <property type="match status" value="1"/>
</dbReference>
<dbReference type="InterPro" id="IPR006612">
    <property type="entry name" value="THAP_Znf"/>
</dbReference>
<keyword evidence="3 6" id="KW-0863">Zinc-finger</keyword>
<dbReference type="FunFam" id="3.30.160.60:FF:000506">
    <property type="entry name" value="Zinc finger protein 23"/>
    <property type="match status" value="1"/>
</dbReference>
<keyword evidence="2" id="KW-0677">Repeat</keyword>
<reference evidence="11 12" key="1">
    <citation type="journal article" date="2020" name="G3 (Bethesda)">
        <title>Draft Genome of the Common Snapping Turtle, Chelydra serpentina, a Model for Phenotypic Plasticity in Reptiles.</title>
        <authorList>
            <person name="Das D."/>
            <person name="Singh S.K."/>
            <person name="Bierstedt J."/>
            <person name="Erickson A."/>
            <person name="Galli G.L.J."/>
            <person name="Crossley D.A. 2nd"/>
            <person name="Rhen T."/>
        </authorList>
    </citation>
    <scope>NUCLEOTIDE SEQUENCE [LARGE SCALE GENOMIC DNA]</scope>
    <source>
        <strain evidence="11">KW</strain>
    </source>
</reference>
<feature type="domain" description="C2H2-type" evidence="8">
    <location>
        <begin position="316"/>
        <end position="343"/>
    </location>
</feature>
<organism evidence="11 12">
    <name type="scientific">Chelydra serpentina</name>
    <name type="common">Snapping turtle</name>
    <name type="synonym">Testudo serpentina</name>
    <dbReference type="NCBI Taxonomy" id="8475"/>
    <lineage>
        <taxon>Eukaryota</taxon>
        <taxon>Metazoa</taxon>
        <taxon>Chordata</taxon>
        <taxon>Craniata</taxon>
        <taxon>Vertebrata</taxon>
        <taxon>Euteleostomi</taxon>
        <taxon>Archelosauria</taxon>
        <taxon>Testudinata</taxon>
        <taxon>Testudines</taxon>
        <taxon>Cryptodira</taxon>
        <taxon>Durocryptodira</taxon>
        <taxon>Americhelydia</taxon>
        <taxon>Chelydroidea</taxon>
        <taxon>Chelydridae</taxon>
        <taxon>Chelydra</taxon>
    </lineage>
</organism>
<dbReference type="SMART" id="SM00349">
    <property type="entry name" value="KRAB"/>
    <property type="match status" value="1"/>
</dbReference>
<evidence type="ECO:0000256" key="3">
    <source>
        <dbReference type="ARBA" id="ARBA00022771"/>
    </source>
</evidence>
<keyword evidence="4" id="KW-0862">Zinc</keyword>
<dbReference type="PROSITE" id="PS00028">
    <property type="entry name" value="ZINC_FINGER_C2H2_1"/>
    <property type="match status" value="3"/>
</dbReference>
<dbReference type="Pfam" id="PF01352">
    <property type="entry name" value="KRAB"/>
    <property type="match status" value="1"/>
</dbReference>
<dbReference type="SMART" id="SM00692">
    <property type="entry name" value="DM3"/>
    <property type="match status" value="1"/>
</dbReference>
<dbReference type="EMBL" id="JAHGAV010000889">
    <property type="protein sequence ID" value="KAG6923394.1"/>
    <property type="molecule type" value="Genomic_DNA"/>
</dbReference>
<dbReference type="Gene3D" id="6.10.140.140">
    <property type="match status" value="1"/>
</dbReference>
<feature type="domain" description="THAP-type" evidence="10">
    <location>
        <begin position="1"/>
        <end position="87"/>
    </location>
</feature>
<keyword evidence="1" id="KW-0479">Metal-binding</keyword>
<dbReference type="PROSITE" id="PS50805">
    <property type="entry name" value="KRAB"/>
    <property type="match status" value="1"/>
</dbReference>
<dbReference type="PANTHER" id="PTHR23226:SF421">
    <property type="entry name" value="ZINC FINGER PROTEIN 681 ISOFORM X1"/>
    <property type="match status" value="1"/>
</dbReference>
<dbReference type="Gene3D" id="3.30.160.60">
    <property type="entry name" value="Classic Zinc Finger"/>
    <property type="match status" value="3"/>
</dbReference>
<keyword evidence="12" id="KW-1185">Reference proteome</keyword>
<accession>A0A8T1S486</accession>
<dbReference type="SUPFAM" id="SSF57716">
    <property type="entry name" value="Glucocorticoid receptor-like (DNA-binding domain)"/>
    <property type="match status" value="1"/>
</dbReference>
<dbReference type="Proteomes" id="UP000765507">
    <property type="component" value="Unassembled WGS sequence"/>
</dbReference>
<dbReference type="FunFam" id="3.30.160.60:FF:000446">
    <property type="entry name" value="Zinc finger protein"/>
    <property type="match status" value="1"/>
</dbReference>
<dbReference type="CDD" id="cd07765">
    <property type="entry name" value="KRAB_A-box"/>
    <property type="match status" value="1"/>
</dbReference>
<evidence type="ECO:0000259" key="8">
    <source>
        <dbReference type="PROSITE" id="PS50157"/>
    </source>
</evidence>
<evidence type="ECO:0000259" key="9">
    <source>
        <dbReference type="PROSITE" id="PS50805"/>
    </source>
</evidence>
<feature type="domain" description="C2H2-type" evidence="8">
    <location>
        <begin position="344"/>
        <end position="366"/>
    </location>
</feature>
<dbReference type="InterPro" id="IPR001909">
    <property type="entry name" value="KRAB"/>
</dbReference>
<dbReference type="PANTHER" id="PTHR23226">
    <property type="entry name" value="ZINC FINGER AND SCAN DOMAIN-CONTAINING"/>
    <property type="match status" value="1"/>
</dbReference>
<dbReference type="Pfam" id="PF00096">
    <property type="entry name" value="zf-C2H2"/>
    <property type="match status" value="3"/>
</dbReference>
<dbReference type="SMART" id="SM00980">
    <property type="entry name" value="THAP"/>
    <property type="match status" value="1"/>
</dbReference>
<evidence type="ECO:0000313" key="12">
    <source>
        <dbReference type="Proteomes" id="UP000765507"/>
    </source>
</evidence>
<protein>
    <submittedName>
        <fullName evidence="11">Zinc finger protein 777-like</fullName>
    </submittedName>
</protein>
<dbReference type="PROSITE" id="PS50950">
    <property type="entry name" value="ZF_THAP"/>
    <property type="match status" value="1"/>
</dbReference>
<comment type="caution">
    <text evidence="11">The sequence shown here is derived from an EMBL/GenBank/DDBJ whole genome shotgun (WGS) entry which is preliminary data.</text>
</comment>
<keyword evidence="5 7" id="KW-0238">DNA-binding</keyword>
<dbReference type="SMART" id="SM00355">
    <property type="entry name" value="ZnF_C2H2"/>
    <property type="match status" value="3"/>
</dbReference>
<dbReference type="FunFam" id="3.30.160.60:FF:002343">
    <property type="entry name" value="Zinc finger protein 33A"/>
    <property type="match status" value="1"/>
</dbReference>
<evidence type="ECO:0000256" key="1">
    <source>
        <dbReference type="ARBA" id="ARBA00022723"/>
    </source>
</evidence>
<dbReference type="Pfam" id="PF05485">
    <property type="entry name" value="THAP"/>
    <property type="match status" value="1"/>
</dbReference>
<proteinExistence type="predicted"/>
<evidence type="ECO:0000256" key="4">
    <source>
        <dbReference type="ARBA" id="ARBA00022833"/>
    </source>
</evidence>
<feature type="domain" description="KRAB" evidence="9">
    <location>
        <begin position="121"/>
        <end position="197"/>
    </location>
</feature>
<dbReference type="InterPro" id="IPR038441">
    <property type="entry name" value="THAP_Znf_sf"/>
</dbReference>
<feature type="domain" description="C2H2-type" evidence="8">
    <location>
        <begin position="285"/>
        <end position="312"/>
    </location>
</feature>
<evidence type="ECO:0000256" key="2">
    <source>
        <dbReference type="ARBA" id="ARBA00022737"/>
    </source>
</evidence>
<evidence type="ECO:0000256" key="7">
    <source>
        <dbReference type="PROSITE-ProRule" id="PRU00309"/>
    </source>
</evidence>
<dbReference type="OrthoDB" id="6496718at2759"/>
<evidence type="ECO:0000259" key="10">
    <source>
        <dbReference type="PROSITE" id="PS50950"/>
    </source>
</evidence>
<dbReference type="InterPro" id="IPR036051">
    <property type="entry name" value="KRAB_dom_sf"/>
</dbReference>
<dbReference type="GO" id="GO:0000978">
    <property type="term" value="F:RNA polymerase II cis-regulatory region sequence-specific DNA binding"/>
    <property type="evidence" value="ECO:0007669"/>
    <property type="project" value="TreeGrafter"/>
</dbReference>
<dbReference type="InterPro" id="IPR036236">
    <property type="entry name" value="Znf_C2H2_sf"/>
</dbReference>
<dbReference type="GO" id="GO:0000981">
    <property type="term" value="F:DNA-binding transcription factor activity, RNA polymerase II-specific"/>
    <property type="evidence" value="ECO:0007669"/>
    <property type="project" value="TreeGrafter"/>
</dbReference>
<dbReference type="SUPFAM" id="SSF57667">
    <property type="entry name" value="beta-beta-alpha zinc fingers"/>
    <property type="match status" value="2"/>
</dbReference>